<reference evidence="1 2" key="3">
    <citation type="journal article" date="2013" name="Rice">
        <title>Improvement of the Oryza sativa Nipponbare reference genome using next generation sequence and optical map data.</title>
        <authorList>
            <person name="Kawahara Y."/>
            <person name="de la Bastide M."/>
            <person name="Hamilton J.P."/>
            <person name="Kanamori H."/>
            <person name="McCombie W.R."/>
            <person name="Ouyang S."/>
            <person name="Schwartz D.C."/>
            <person name="Tanaka T."/>
            <person name="Wu J."/>
            <person name="Zhou S."/>
            <person name="Childs K.L."/>
            <person name="Davidson R.M."/>
            <person name="Lin H."/>
            <person name="Quesada-Ocampo L."/>
            <person name="Vaillancourt B."/>
            <person name="Sakai H."/>
            <person name="Lee S.S."/>
            <person name="Kim J."/>
            <person name="Numa H."/>
            <person name="Itoh T."/>
            <person name="Buell C.R."/>
            <person name="Matsumoto T."/>
        </authorList>
    </citation>
    <scope>NUCLEOTIDE SEQUENCE [LARGE SCALE GENOMIC DNA]</scope>
    <source>
        <strain evidence="2">cv. Nipponbare</strain>
    </source>
</reference>
<reference evidence="1 2" key="2">
    <citation type="journal article" date="2013" name="Plant Cell Physiol.">
        <title>Rice Annotation Project Database (RAP-DB): an integrative and interactive database for rice genomics.</title>
        <authorList>
            <person name="Sakai H."/>
            <person name="Lee S.S."/>
            <person name="Tanaka T."/>
            <person name="Numa H."/>
            <person name="Kim J."/>
            <person name="Kawahara Y."/>
            <person name="Wakimoto H."/>
            <person name="Yang C.C."/>
            <person name="Iwamoto M."/>
            <person name="Abe T."/>
            <person name="Yamada Y."/>
            <person name="Muto A."/>
            <person name="Inokuchi H."/>
            <person name="Ikemura T."/>
            <person name="Matsumoto T."/>
            <person name="Sasaki T."/>
            <person name="Itoh T."/>
        </authorList>
    </citation>
    <scope>NUCLEOTIDE SEQUENCE [LARGE SCALE GENOMIC DNA]</scope>
    <source>
        <strain evidence="2">cv. Nipponbare</strain>
    </source>
</reference>
<dbReference type="Proteomes" id="UP000059680">
    <property type="component" value="Chromosome 9"/>
</dbReference>
<dbReference type="PaxDb" id="39947-A0A0P0XPW2"/>
<protein>
    <submittedName>
        <fullName evidence="1">Os09g0523050 protein</fullName>
    </submittedName>
</protein>
<organism evidence="1 2">
    <name type="scientific">Oryza sativa subsp. japonica</name>
    <name type="common">Rice</name>
    <dbReference type="NCBI Taxonomy" id="39947"/>
    <lineage>
        <taxon>Eukaryota</taxon>
        <taxon>Viridiplantae</taxon>
        <taxon>Streptophyta</taxon>
        <taxon>Embryophyta</taxon>
        <taxon>Tracheophyta</taxon>
        <taxon>Spermatophyta</taxon>
        <taxon>Magnoliopsida</taxon>
        <taxon>Liliopsida</taxon>
        <taxon>Poales</taxon>
        <taxon>Poaceae</taxon>
        <taxon>BOP clade</taxon>
        <taxon>Oryzoideae</taxon>
        <taxon>Oryzeae</taxon>
        <taxon>Oryzinae</taxon>
        <taxon>Oryza</taxon>
        <taxon>Oryza sativa</taxon>
    </lineage>
</organism>
<gene>
    <name evidence="1" type="ordered locus">Os09g0523050</name>
    <name evidence="1" type="ORF">OSNPB_090523050</name>
</gene>
<dbReference type="Gramene" id="Os09t0523050-00">
    <property type="protein sequence ID" value="Os09t0523050-00"/>
    <property type="gene ID" value="Os09g0523050"/>
</dbReference>
<dbReference type="EMBL" id="AP014965">
    <property type="protein sequence ID" value="BAT09029.1"/>
    <property type="molecule type" value="Genomic_DNA"/>
</dbReference>
<dbReference type="InParanoid" id="A0A0P0XPW2"/>
<keyword evidence="2" id="KW-1185">Reference proteome</keyword>
<evidence type="ECO:0000313" key="2">
    <source>
        <dbReference type="Proteomes" id="UP000059680"/>
    </source>
</evidence>
<dbReference type="AlphaFoldDB" id="A0A0P0XPW2"/>
<evidence type="ECO:0000313" key="1">
    <source>
        <dbReference type="EMBL" id="BAT09029.1"/>
    </source>
</evidence>
<sequence length="98" mass="11140">MRCSFSSMGVKLDLSNKLARLGMQSRRYVLPTSTACSPAATCSRPPQHAHGVVRRSWPDITYLMRSQQCRWCTAICPRLREDESYNKKEMGNGNDHCC</sequence>
<proteinExistence type="predicted"/>
<reference evidence="2" key="1">
    <citation type="journal article" date="2005" name="Nature">
        <title>The map-based sequence of the rice genome.</title>
        <authorList>
            <consortium name="International rice genome sequencing project (IRGSP)"/>
            <person name="Matsumoto T."/>
            <person name="Wu J."/>
            <person name="Kanamori H."/>
            <person name="Katayose Y."/>
            <person name="Fujisawa M."/>
            <person name="Namiki N."/>
            <person name="Mizuno H."/>
            <person name="Yamamoto K."/>
            <person name="Antonio B.A."/>
            <person name="Baba T."/>
            <person name="Sakata K."/>
            <person name="Nagamura Y."/>
            <person name="Aoki H."/>
            <person name="Arikawa K."/>
            <person name="Arita K."/>
            <person name="Bito T."/>
            <person name="Chiden Y."/>
            <person name="Fujitsuka N."/>
            <person name="Fukunaka R."/>
            <person name="Hamada M."/>
            <person name="Harada C."/>
            <person name="Hayashi A."/>
            <person name="Hijishita S."/>
            <person name="Honda M."/>
            <person name="Hosokawa S."/>
            <person name="Ichikawa Y."/>
            <person name="Idonuma A."/>
            <person name="Iijima M."/>
            <person name="Ikeda M."/>
            <person name="Ikeno M."/>
            <person name="Ito K."/>
            <person name="Ito S."/>
            <person name="Ito T."/>
            <person name="Ito Y."/>
            <person name="Ito Y."/>
            <person name="Iwabuchi A."/>
            <person name="Kamiya K."/>
            <person name="Karasawa W."/>
            <person name="Kurita K."/>
            <person name="Katagiri S."/>
            <person name="Kikuta A."/>
            <person name="Kobayashi H."/>
            <person name="Kobayashi N."/>
            <person name="Machita K."/>
            <person name="Maehara T."/>
            <person name="Masukawa M."/>
            <person name="Mizubayashi T."/>
            <person name="Mukai Y."/>
            <person name="Nagasaki H."/>
            <person name="Nagata Y."/>
            <person name="Naito S."/>
            <person name="Nakashima M."/>
            <person name="Nakama Y."/>
            <person name="Nakamichi Y."/>
            <person name="Nakamura M."/>
            <person name="Meguro A."/>
            <person name="Negishi M."/>
            <person name="Ohta I."/>
            <person name="Ohta T."/>
            <person name="Okamoto M."/>
            <person name="Ono N."/>
            <person name="Saji S."/>
            <person name="Sakaguchi M."/>
            <person name="Sakai K."/>
            <person name="Shibata M."/>
            <person name="Shimokawa T."/>
            <person name="Song J."/>
            <person name="Takazaki Y."/>
            <person name="Terasawa K."/>
            <person name="Tsugane M."/>
            <person name="Tsuji K."/>
            <person name="Ueda S."/>
            <person name="Waki K."/>
            <person name="Yamagata H."/>
            <person name="Yamamoto M."/>
            <person name="Yamamoto S."/>
            <person name="Yamane H."/>
            <person name="Yoshiki S."/>
            <person name="Yoshihara R."/>
            <person name="Yukawa K."/>
            <person name="Zhong H."/>
            <person name="Yano M."/>
            <person name="Yuan Q."/>
            <person name="Ouyang S."/>
            <person name="Liu J."/>
            <person name="Jones K.M."/>
            <person name="Gansberger K."/>
            <person name="Moffat K."/>
            <person name="Hill J."/>
            <person name="Bera J."/>
            <person name="Fadrosh D."/>
            <person name="Jin S."/>
            <person name="Johri S."/>
            <person name="Kim M."/>
            <person name="Overton L."/>
            <person name="Reardon M."/>
            <person name="Tsitrin T."/>
            <person name="Vuong H."/>
            <person name="Weaver B."/>
            <person name="Ciecko A."/>
            <person name="Tallon L."/>
            <person name="Jackson J."/>
            <person name="Pai G."/>
            <person name="Aken S.V."/>
            <person name="Utterback T."/>
            <person name="Reidmuller S."/>
            <person name="Feldblyum T."/>
            <person name="Hsiao J."/>
            <person name="Zismann V."/>
            <person name="Iobst S."/>
            <person name="de Vazeille A.R."/>
            <person name="Buell C.R."/>
            <person name="Ying K."/>
            <person name="Li Y."/>
            <person name="Lu T."/>
            <person name="Huang Y."/>
            <person name="Zhao Q."/>
            <person name="Feng Q."/>
            <person name="Zhang L."/>
            <person name="Zhu J."/>
            <person name="Weng Q."/>
            <person name="Mu J."/>
            <person name="Lu Y."/>
            <person name="Fan D."/>
            <person name="Liu Y."/>
            <person name="Guan J."/>
            <person name="Zhang Y."/>
            <person name="Yu S."/>
            <person name="Liu X."/>
            <person name="Zhang Y."/>
            <person name="Hong G."/>
            <person name="Han B."/>
            <person name="Choisne N."/>
            <person name="Demange N."/>
            <person name="Orjeda G."/>
            <person name="Samain S."/>
            <person name="Cattolico L."/>
            <person name="Pelletier E."/>
            <person name="Couloux A."/>
            <person name="Segurens B."/>
            <person name="Wincker P."/>
            <person name="D'Hont A."/>
            <person name="Scarpelli C."/>
            <person name="Weissenbach J."/>
            <person name="Salanoubat M."/>
            <person name="Quetier F."/>
            <person name="Yu Y."/>
            <person name="Kim H.R."/>
            <person name="Rambo T."/>
            <person name="Currie J."/>
            <person name="Collura K."/>
            <person name="Luo M."/>
            <person name="Yang T."/>
            <person name="Ammiraju J.S.S."/>
            <person name="Engler F."/>
            <person name="Soderlund C."/>
            <person name="Wing R.A."/>
            <person name="Palmer L.E."/>
            <person name="de la Bastide M."/>
            <person name="Spiegel L."/>
            <person name="Nascimento L."/>
            <person name="Zutavern T."/>
            <person name="O'Shaughnessy A."/>
            <person name="Dike S."/>
            <person name="Dedhia N."/>
            <person name="Preston R."/>
            <person name="Balija V."/>
            <person name="McCombie W.R."/>
            <person name="Chow T."/>
            <person name="Chen H."/>
            <person name="Chung M."/>
            <person name="Chen C."/>
            <person name="Shaw J."/>
            <person name="Wu H."/>
            <person name="Hsiao K."/>
            <person name="Chao Y."/>
            <person name="Chu M."/>
            <person name="Cheng C."/>
            <person name="Hour A."/>
            <person name="Lee P."/>
            <person name="Lin S."/>
            <person name="Lin Y."/>
            <person name="Liou J."/>
            <person name="Liu S."/>
            <person name="Hsing Y."/>
            <person name="Raghuvanshi S."/>
            <person name="Mohanty A."/>
            <person name="Bharti A.K."/>
            <person name="Gaur A."/>
            <person name="Gupta V."/>
            <person name="Kumar D."/>
            <person name="Ravi V."/>
            <person name="Vij S."/>
            <person name="Kapur A."/>
            <person name="Khurana P."/>
            <person name="Khurana P."/>
            <person name="Khurana J.P."/>
            <person name="Tyagi A.K."/>
            <person name="Gaikwad K."/>
            <person name="Singh A."/>
            <person name="Dalal V."/>
            <person name="Srivastava S."/>
            <person name="Dixit A."/>
            <person name="Pal A.K."/>
            <person name="Ghazi I.A."/>
            <person name="Yadav M."/>
            <person name="Pandit A."/>
            <person name="Bhargava A."/>
            <person name="Sureshbabu K."/>
            <person name="Batra K."/>
            <person name="Sharma T.R."/>
            <person name="Mohapatra T."/>
            <person name="Singh N.K."/>
            <person name="Messing J."/>
            <person name="Nelson A.B."/>
            <person name="Fuks G."/>
            <person name="Kavchok S."/>
            <person name="Keizer G."/>
            <person name="Linton E."/>
            <person name="Llaca V."/>
            <person name="Song R."/>
            <person name="Tanyolac B."/>
            <person name="Young S."/>
            <person name="Ho-Il K."/>
            <person name="Hahn J.H."/>
            <person name="Sangsakoo G."/>
            <person name="Vanavichit A."/>
            <person name="de Mattos Luiz.A.T."/>
            <person name="Zimmer P.D."/>
            <person name="Malone G."/>
            <person name="Dellagostin O."/>
            <person name="de Oliveira A.C."/>
            <person name="Bevan M."/>
            <person name="Bancroft I."/>
            <person name="Minx P."/>
            <person name="Cordum H."/>
            <person name="Wilson R."/>
            <person name="Cheng Z."/>
            <person name="Jin W."/>
            <person name="Jiang J."/>
            <person name="Leong S.A."/>
            <person name="Iwama H."/>
            <person name="Gojobori T."/>
            <person name="Itoh T."/>
            <person name="Niimura Y."/>
            <person name="Fujii Y."/>
            <person name="Habara T."/>
            <person name="Sakai H."/>
            <person name="Sato Y."/>
            <person name="Wilson G."/>
            <person name="Kumar K."/>
            <person name="McCouch S."/>
            <person name="Juretic N."/>
            <person name="Hoen D."/>
            <person name="Wright S."/>
            <person name="Bruskiewich R."/>
            <person name="Bureau T."/>
            <person name="Miyao A."/>
            <person name="Hirochika H."/>
            <person name="Nishikawa T."/>
            <person name="Kadowaki K."/>
            <person name="Sugiura M."/>
            <person name="Burr B."/>
            <person name="Sasaki T."/>
        </authorList>
    </citation>
    <scope>NUCLEOTIDE SEQUENCE [LARGE SCALE GENOMIC DNA]</scope>
    <source>
        <strain evidence="2">cv. Nipponbare</strain>
    </source>
</reference>
<name>A0A0P0XPW2_ORYSJ</name>
<accession>A0A0P0XPW2</accession>